<dbReference type="AlphaFoldDB" id="A0A9Q0R0Q0"/>
<evidence type="ECO:0000313" key="1">
    <source>
        <dbReference type="EMBL" id="KAJ4978732.1"/>
    </source>
</evidence>
<organism evidence="1 2">
    <name type="scientific">Protea cynaroides</name>
    <dbReference type="NCBI Taxonomy" id="273540"/>
    <lineage>
        <taxon>Eukaryota</taxon>
        <taxon>Viridiplantae</taxon>
        <taxon>Streptophyta</taxon>
        <taxon>Embryophyta</taxon>
        <taxon>Tracheophyta</taxon>
        <taxon>Spermatophyta</taxon>
        <taxon>Magnoliopsida</taxon>
        <taxon>Proteales</taxon>
        <taxon>Proteaceae</taxon>
        <taxon>Protea</taxon>
    </lineage>
</organism>
<dbReference type="EMBL" id="JAMYWD010000002">
    <property type="protein sequence ID" value="KAJ4978732.1"/>
    <property type="molecule type" value="Genomic_DNA"/>
</dbReference>
<evidence type="ECO:0000313" key="2">
    <source>
        <dbReference type="Proteomes" id="UP001141806"/>
    </source>
</evidence>
<comment type="caution">
    <text evidence="1">The sequence shown here is derived from an EMBL/GenBank/DDBJ whole genome shotgun (WGS) entry which is preliminary data.</text>
</comment>
<gene>
    <name evidence="1" type="ORF">NE237_009512</name>
</gene>
<sequence>MKPGRTPDVSMRINVRVHLFFGNQDCLHKLSVQRRSNRLASISSPGVVFGASGAPLSLLMASLTEPLLQDFRRLQFSSPNSSEKLIFCQAGYGFVDVAGGASSSCKCICNTE</sequence>
<proteinExistence type="predicted"/>
<protein>
    <submittedName>
        <fullName evidence="1">Uncharacterized protein</fullName>
    </submittedName>
</protein>
<reference evidence="1" key="1">
    <citation type="journal article" date="2023" name="Plant J.">
        <title>The genome of the king protea, Protea cynaroides.</title>
        <authorList>
            <person name="Chang J."/>
            <person name="Duong T.A."/>
            <person name="Schoeman C."/>
            <person name="Ma X."/>
            <person name="Roodt D."/>
            <person name="Barker N."/>
            <person name="Li Z."/>
            <person name="Van de Peer Y."/>
            <person name="Mizrachi E."/>
        </authorList>
    </citation>
    <scope>NUCLEOTIDE SEQUENCE</scope>
    <source>
        <tissue evidence="1">Young leaves</tissue>
    </source>
</reference>
<dbReference type="Proteomes" id="UP001141806">
    <property type="component" value="Unassembled WGS sequence"/>
</dbReference>
<name>A0A9Q0R0Q0_9MAGN</name>
<keyword evidence="2" id="KW-1185">Reference proteome</keyword>
<accession>A0A9Q0R0Q0</accession>